<reference evidence="3 4" key="1">
    <citation type="submission" date="2020-12" db="EMBL/GenBank/DDBJ databases">
        <title>Concerted genomic and epigenomic changes stabilize Arabidopsis allopolyploids.</title>
        <authorList>
            <person name="Chen Z."/>
        </authorList>
    </citation>
    <scope>NUCLEOTIDE SEQUENCE [LARGE SCALE GENOMIC DNA]</scope>
    <source>
        <strain evidence="3">Allo738</strain>
        <tissue evidence="3">Leaf</tissue>
    </source>
</reference>
<feature type="coiled-coil region" evidence="1">
    <location>
        <begin position="182"/>
        <end position="209"/>
    </location>
</feature>
<dbReference type="AlphaFoldDB" id="A0A8T1ZRQ6"/>
<evidence type="ECO:0000256" key="1">
    <source>
        <dbReference type="SAM" id="Coils"/>
    </source>
</evidence>
<gene>
    <name evidence="3" type="ORF">ISN45_Aa05g023140</name>
</gene>
<feature type="region of interest" description="Disordered" evidence="2">
    <location>
        <begin position="46"/>
        <end position="72"/>
    </location>
</feature>
<sequence length="227" mass="25891">MFHKSAATKLIDMISRVKERGKMPYWILDDQYKILVEYWGTEKAKERSKKASKSRMSDRNGLGPHKHRAGSRSYAKVADLLKEKTGDASYIDVLRETHKKPDGSFVDERAKQISEGFEKNVADLFEDEIPPTEELTHDKKNELYLKIVEATNGRVFGLGALLSEFSVKGGVSAIFENHVENEAAFKQKLEELYQENLEIKERLNKLEGLEKMLELLCPRLSSTGVNN</sequence>
<accession>A0A8T1ZRQ6</accession>
<evidence type="ECO:0000313" key="3">
    <source>
        <dbReference type="EMBL" id="KAG7560830.1"/>
    </source>
</evidence>
<dbReference type="Pfam" id="PF03004">
    <property type="entry name" value="Transposase_24"/>
    <property type="match status" value="1"/>
</dbReference>
<dbReference type="EMBL" id="JAEFBK010000010">
    <property type="protein sequence ID" value="KAG7560830.1"/>
    <property type="molecule type" value="Genomic_DNA"/>
</dbReference>
<dbReference type="Proteomes" id="UP000694240">
    <property type="component" value="Chromosome 10"/>
</dbReference>
<organism evidence="3 4">
    <name type="scientific">Arabidopsis thaliana x Arabidopsis arenosa</name>
    <dbReference type="NCBI Taxonomy" id="1240361"/>
    <lineage>
        <taxon>Eukaryota</taxon>
        <taxon>Viridiplantae</taxon>
        <taxon>Streptophyta</taxon>
        <taxon>Embryophyta</taxon>
        <taxon>Tracheophyta</taxon>
        <taxon>Spermatophyta</taxon>
        <taxon>Magnoliopsida</taxon>
        <taxon>eudicotyledons</taxon>
        <taxon>Gunneridae</taxon>
        <taxon>Pentapetalae</taxon>
        <taxon>rosids</taxon>
        <taxon>malvids</taxon>
        <taxon>Brassicales</taxon>
        <taxon>Brassicaceae</taxon>
        <taxon>Camelineae</taxon>
        <taxon>Arabidopsis</taxon>
    </lineage>
</organism>
<keyword evidence="4" id="KW-1185">Reference proteome</keyword>
<dbReference type="InterPro" id="IPR004252">
    <property type="entry name" value="Probable_transposase_24"/>
</dbReference>
<evidence type="ECO:0000313" key="4">
    <source>
        <dbReference type="Proteomes" id="UP000694240"/>
    </source>
</evidence>
<name>A0A8T1ZRQ6_9BRAS</name>
<proteinExistence type="predicted"/>
<keyword evidence="1" id="KW-0175">Coiled coil</keyword>
<protein>
    <submittedName>
        <fullName evidence="3">Putative transposase Ptta/En/Spm plant</fullName>
    </submittedName>
</protein>
<evidence type="ECO:0000256" key="2">
    <source>
        <dbReference type="SAM" id="MobiDB-lite"/>
    </source>
</evidence>
<comment type="caution">
    <text evidence="3">The sequence shown here is derived from an EMBL/GenBank/DDBJ whole genome shotgun (WGS) entry which is preliminary data.</text>
</comment>